<proteinExistence type="predicted"/>
<sequence>MPQQTAPAHRAGNLRAILSAPRSIIWPSLWARAAAHTGDNEANPDGPPRTRPRTRRKA</sequence>
<evidence type="ECO:0000313" key="3">
    <source>
        <dbReference type="Proteomes" id="UP000046373"/>
    </source>
</evidence>
<evidence type="ECO:0000313" key="2">
    <source>
        <dbReference type="EMBL" id="CDX35393.1"/>
    </source>
</evidence>
<accession>A0A090GKG6</accession>
<name>A0A090GKG6_MESPL</name>
<dbReference type="Proteomes" id="UP000046373">
    <property type="component" value="Unassembled WGS sequence"/>
</dbReference>
<gene>
    <name evidence="2" type="ORF">MPLDJ20_20175</name>
</gene>
<feature type="region of interest" description="Disordered" evidence="1">
    <location>
        <begin position="36"/>
        <end position="58"/>
    </location>
</feature>
<evidence type="ECO:0000256" key="1">
    <source>
        <dbReference type="SAM" id="MobiDB-lite"/>
    </source>
</evidence>
<dbReference type="AlphaFoldDB" id="A0A090GKG6"/>
<organism evidence="2 3">
    <name type="scientific">Mesorhizobium plurifarium</name>
    <dbReference type="NCBI Taxonomy" id="69974"/>
    <lineage>
        <taxon>Bacteria</taxon>
        <taxon>Pseudomonadati</taxon>
        <taxon>Pseudomonadota</taxon>
        <taxon>Alphaproteobacteria</taxon>
        <taxon>Hyphomicrobiales</taxon>
        <taxon>Phyllobacteriaceae</taxon>
        <taxon>Mesorhizobium</taxon>
    </lineage>
</organism>
<protein>
    <submittedName>
        <fullName evidence="2">Uncharacterized protein</fullName>
    </submittedName>
</protein>
<dbReference type="EMBL" id="CCNB01000012">
    <property type="protein sequence ID" value="CDX35393.1"/>
    <property type="molecule type" value="Genomic_DNA"/>
</dbReference>
<reference evidence="2 3" key="1">
    <citation type="submission" date="2014-08" db="EMBL/GenBank/DDBJ databases">
        <authorList>
            <person name="Moulin Lionel"/>
        </authorList>
    </citation>
    <scope>NUCLEOTIDE SEQUENCE [LARGE SCALE GENOMIC DNA]</scope>
</reference>